<dbReference type="Proteomes" id="UP000597459">
    <property type="component" value="Unassembled WGS sequence"/>
</dbReference>
<evidence type="ECO:0000256" key="1">
    <source>
        <dbReference type="SAM" id="Phobius"/>
    </source>
</evidence>
<dbReference type="RefSeq" id="WP_166312934.1">
    <property type="nucleotide sequence ID" value="NZ_JAHRDV010000006.1"/>
</dbReference>
<gene>
    <name evidence="2" type="ORF">GOB87_02275</name>
</gene>
<keyword evidence="1" id="KW-1133">Transmembrane helix</keyword>
<keyword evidence="1" id="KW-0472">Membrane</keyword>
<reference evidence="2" key="1">
    <citation type="submission" date="2019-11" db="EMBL/GenBank/DDBJ databases">
        <title>Description of new Acetobacter species.</title>
        <authorList>
            <person name="Cleenwerck I."/>
            <person name="Sombolestani A.S."/>
        </authorList>
    </citation>
    <scope>NUCLEOTIDE SEQUENCE</scope>
    <source>
        <strain evidence="2">LMG 1626</strain>
    </source>
</reference>
<name>A0A967B5H7_9PROT</name>
<feature type="transmembrane region" description="Helical" evidence="1">
    <location>
        <begin position="45"/>
        <end position="66"/>
    </location>
</feature>
<sequence>MDDEPNYARRLALILGGFMVGFTLIVVDTWTLIANPGYGQSLFVLILRYLPLVAGVAIMIGAFVLLRKPVEDDPGVAPDDVDNMDGA</sequence>
<keyword evidence="3" id="KW-1185">Reference proteome</keyword>
<comment type="caution">
    <text evidence="2">The sequence shown here is derived from an EMBL/GenBank/DDBJ whole genome shotgun (WGS) entry which is preliminary data.</text>
</comment>
<proteinExistence type="predicted"/>
<accession>A0A967B5H7</accession>
<organism evidence="2 3">
    <name type="scientific">Acetobacter estunensis</name>
    <dbReference type="NCBI Taxonomy" id="104097"/>
    <lineage>
        <taxon>Bacteria</taxon>
        <taxon>Pseudomonadati</taxon>
        <taxon>Pseudomonadota</taxon>
        <taxon>Alphaproteobacteria</taxon>
        <taxon>Acetobacterales</taxon>
        <taxon>Acetobacteraceae</taxon>
        <taxon>Acetobacter</taxon>
    </lineage>
</organism>
<keyword evidence="1" id="KW-0812">Transmembrane</keyword>
<dbReference type="AlphaFoldDB" id="A0A967B5H7"/>
<feature type="transmembrane region" description="Helical" evidence="1">
    <location>
        <begin position="12"/>
        <end position="33"/>
    </location>
</feature>
<dbReference type="EMBL" id="WOTH01000003">
    <property type="protein sequence ID" value="NHO52789.1"/>
    <property type="molecule type" value="Genomic_DNA"/>
</dbReference>
<evidence type="ECO:0000313" key="3">
    <source>
        <dbReference type="Proteomes" id="UP000597459"/>
    </source>
</evidence>
<evidence type="ECO:0000313" key="2">
    <source>
        <dbReference type="EMBL" id="NHO52789.1"/>
    </source>
</evidence>
<protein>
    <submittedName>
        <fullName evidence="2">Uncharacterized protein</fullName>
    </submittedName>
</protein>